<feature type="compositionally biased region" description="Basic and acidic residues" evidence="1">
    <location>
        <begin position="74"/>
        <end position="88"/>
    </location>
</feature>
<name>A0A6A4JRE4_APOLU</name>
<evidence type="ECO:0000313" key="2">
    <source>
        <dbReference type="EMBL" id="KAF6213126.1"/>
    </source>
</evidence>
<accession>A0A6A4JRE4</accession>
<dbReference type="AlphaFoldDB" id="A0A6A4JRE4"/>
<feature type="compositionally biased region" description="Acidic residues" evidence="1">
    <location>
        <begin position="23"/>
        <end position="33"/>
    </location>
</feature>
<feature type="region of interest" description="Disordered" evidence="1">
    <location>
        <begin position="122"/>
        <end position="151"/>
    </location>
</feature>
<feature type="compositionally biased region" description="Low complexity" evidence="1">
    <location>
        <begin position="127"/>
        <end position="141"/>
    </location>
</feature>
<gene>
    <name evidence="2" type="ORF">GE061_010841</name>
</gene>
<sequence length="323" mass="36950">MSKRLRATKKTRSKLTFRIPDSVSEESSLDENYLDNYSTESEYSDSKLQEPEEFSSGEELPEVSARGPPVRLFPSEDHKEEECSQDRQDKYFMEAFKSEKMPSTSDLASVFKSKAKGDFALHDFTKKPSSSQHHGQSGPSSRVMPPDPKSVPEAVFRLRNKEDLVKNRKVMDYLNQLEAAEEDVNSRLEANVEVSAKEIEDLQASRNAILKQFGYNIEDEAELKRNERKARRREKRKNEFPSGVSVSSSSESEDSERLLKEEVSRRVLNGQGSEAEMDFADLIKHSPQWLKSVEEEMTGNDLRGGIETMTKLTDRIYRNKTNC</sequence>
<feature type="region of interest" description="Disordered" evidence="1">
    <location>
        <begin position="21"/>
        <end position="88"/>
    </location>
</feature>
<keyword evidence="3" id="KW-1185">Reference proteome</keyword>
<organism evidence="2 3">
    <name type="scientific">Apolygus lucorum</name>
    <name type="common">Small green plant bug</name>
    <name type="synonym">Lygocoris lucorum</name>
    <dbReference type="NCBI Taxonomy" id="248454"/>
    <lineage>
        <taxon>Eukaryota</taxon>
        <taxon>Metazoa</taxon>
        <taxon>Ecdysozoa</taxon>
        <taxon>Arthropoda</taxon>
        <taxon>Hexapoda</taxon>
        <taxon>Insecta</taxon>
        <taxon>Pterygota</taxon>
        <taxon>Neoptera</taxon>
        <taxon>Paraneoptera</taxon>
        <taxon>Hemiptera</taxon>
        <taxon>Heteroptera</taxon>
        <taxon>Panheteroptera</taxon>
        <taxon>Cimicomorpha</taxon>
        <taxon>Miridae</taxon>
        <taxon>Mirini</taxon>
        <taxon>Apolygus</taxon>
    </lineage>
</organism>
<evidence type="ECO:0000313" key="3">
    <source>
        <dbReference type="Proteomes" id="UP000466442"/>
    </source>
</evidence>
<dbReference type="Proteomes" id="UP000466442">
    <property type="component" value="Unassembled WGS sequence"/>
</dbReference>
<protein>
    <submittedName>
        <fullName evidence="2">Uncharacterized protein</fullName>
    </submittedName>
</protein>
<reference evidence="2" key="1">
    <citation type="journal article" date="2021" name="Mol. Ecol. Resour.">
        <title>Apolygus lucorum genome provides insights into omnivorousness and mesophyll feeding.</title>
        <authorList>
            <person name="Liu Y."/>
            <person name="Liu H."/>
            <person name="Wang H."/>
            <person name="Huang T."/>
            <person name="Liu B."/>
            <person name="Yang B."/>
            <person name="Yin L."/>
            <person name="Li B."/>
            <person name="Zhang Y."/>
            <person name="Zhang S."/>
            <person name="Jiang F."/>
            <person name="Zhang X."/>
            <person name="Ren Y."/>
            <person name="Wang B."/>
            <person name="Wang S."/>
            <person name="Lu Y."/>
            <person name="Wu K."/>
            <person name="Fan W."/>
            <person name="Wang G."/>
        </authorList>
    </citation>
    <scope>NUCLEOTIDE SEQUENCE</scope>
    <source>
        <strain evidence="2">12Hb</strain>
    </source>
</reference>
<feature type="region of interest" description="Disordered" evidence="1">
    <location>
        <begin position="227"/>
        <end position="259"/>
    </location>
</feature>
<proteinExistence type="predicted"/>
<feature type="compositionally biased region" description="Acidic residues" evidence="1">
    <location>
        <begin position="51"/>
        <end position="61"/>
    </location>
</feature>
<evidence type="ECO:0000256" key="1">
    <source>
        <dbReference type="SAM" id="MobiDB-lite"/>
    </source>
</evidence>
<comment type="caution">
    <text evidence="2">The sequence shown here is derived from an EMBL/GenBank/DDBJ whole genome shotgun (WGS) entry which is preliminary data.</text>
</comment>
<dbReference type="EMBL" id="WIXP02000003">
    <property type="protein sequence ID" value="KAF6213126.1"/>
    <property type="molecule type" value="Genomic_DNA"/>
</dbReference>